<reference evidence="3 4" key="1">
    <citation type="journal article" date="2019" name="Nat. Microbiol.">
        <title>Mediterranean grassland soil C-N compound turnover is dependent on rainfall and depth, and is mediated by genomically divergent microorganisms.</title>
        <authorList>
            <person name="Diamond S."/>
            <person name="Andeer P.F."/>
            <person name="Li Z."/>
            <person name="Crits-Christoph A."/>
            <person name="Burstein D."/>
            <person name="Anantharaman K."/>
            <person name="Lane K.R."/>
            <person name="Thomas B.C."/>
            <person name="Pan C."/>
            <person name="Northen T.R."/>
            <person name="Banfield J.F."/>
        </authorList>
    </citation>
    <scope>NUCLEOTIDE SEQUENCE [LARGE SCALE GENOMIC DNA]</scope>
    <source>
        <strain evidence="3">WS_9</strain>
    </source>
</reference>
<proteinExistence type="predicted"/>
<evidence type="ECO:0000313" key="3">
    <source>
        <dbReference type="EMBL" id="TMQ63422.1"/>
    </source>
</evidence>
<feature type="transmembrane region" description="Helical" evidence="1">
    <location>
        <begin position="28"/>
        <end position="51"/>
    </location>
</feature>
<dbReference type="AlphaFoldDB" id="A0A538TIG9"/>
<evidence type="ECO:0000259" key="2">
    <source>
        <dbReference type="Pfam" id="PF18902"/>
    </source>
</evidence>
<sequence>MPKTMTERRDGQRRRTDRRAAGRMEHQMYWMLWGIGLLNYTDAAQTIFLLHAKLMVEANRLMAVLLEHSPYGFWMYKTLVPSLGCVLLWRFRKRVRWLYGAVITVFAVYITIVIRSFLYMLLPGVPTI</sequence>
<gene>
    <name evidence="3" type="ORF">E6K79_10105</name>
</gene>
<feature type="transmembrane region" description="Helical" evidence="1">
    <location>
        <begin position="98"/>
        <end position="122"/>
    </location>
</feature>
<keyword evidence="1" id="KW-0472">Membrane</keyword>
<keyword evidence="1" id="KW-0812">Transmembrane</keyword>
<dbReference type="EMBL" id="VBOZ01000031">
    <property type="protein sequence ID" value="TMQ63422.1"/>
    <property type="molecule type" value="Genomic_DNA"/>
</dbReference>
<comment type="caution">
    <text evidence="3">The sequence shown here is derived from an EMBL/GenBank/DDBJ whole genome shotgun (WGS) entry which is preliminary data.</text>
</comment>
<name>A0A538TIG9_UNCEI</name>
<accession>A0A538TIG9</accession>
<dbReference type="Pfam" id="PF18902">
    <property type="entry name" value="DUF5658"/>
    <property type="match status" value="1"/>
</dbReference>
<protein>
    <recommendedName>
        <fullName evidence="2">DUF5658 domain-containing protein</fullName>
    </recommendedName>
</protein>
<organism evidence="3 4">
    <name type="scientific">Eiseniibacteriota bacterium</name>
    <dbReference type="NCBI Taxonomy" id="2212470"/>
    <lineage>
        <taxon>Bacteria</taxon>
        <taxon>Candidatus Eiseniibacteriota</taxon>
    </lineage>
</organism>
<keyword evidence="1" id="KW-1133">Transmembrane helix</keyword>
<dbReference type="Proteomes" id="UP000317691">
    <property type="component" value="Unassembled WGS sequence"/>
</dbReference>
<evidence type="ECO:0000256" key="1">
    <source>
        <dbReference type="SAM" id="Phobius"/>
    </source>
</evidence>
<evidence type="ECO:0000313" key="4">
    <source>
        <dbReference type="Proteomes" id="UP000317691"/>
    </source>
</evidence>
<dbReference type="InterPro" id="IPR043717">
    <property type="entry name" value="DUF5658"/>
</dbReference>
<feature type="domain" description="DUF5658" evidence="2">
    <location>
        <begin position="34"/>
        <end position="120"/>
    </location>
</feature>
<feature type="transmembrane region" description="Helical" evidence="1">
    <location>
        <begin position="71"/>
        <end position="91"/>
    </location>
</feature>